<keyword evidence="8" id="KW-0238">DNA-binding</keyword>
<evidence type="ECO:0000256" key="9">
    <source>
        <dbReference type="ARBA" id="ARBA00023172"/>
    </source>
</evidence>
<dbReference type="Proteomes" id="UP000190409">
    <property type="component" value="Unassembled WGS sequence"/>
</dbReference>
<dbReference type="InterPro" id="IPR011545">
    <property type="entry name" value="DEAD/DEAH_box_helicase_dom"/>
</dbReference>
<name>A0A1S8KLQ0_9LACT</name>
<dbReference type="GO" id="GO:0005524">
    <property type="term" value="F:ATP binding"/>
    <property type="evidence" value="ECO:0007669"/>
    <property type="project" value="UniProtKB-KW"/>
</dbReference>
<dbReference type="Pfam" id="PF00271">
    <property type="entry name" value="Helicase_C"/>
    <property type="match status" value="1"/>
</dbReference>
<keyword evidence="4 15" id="KW-0227">DNA damage</keyword>
<keyword evidence="6 15" id="KW-0347">Helicase</keyword>
<evidence type="ECO:0000256" key="14">
    <source>
        <dbReference type="ARBA" id="ARBA00048988"/>
    </source>
</evidence>
<comment type="caution">
    <text evidence="18">The sequence shown here is derived from an EMBL/GenBank/DDBJ whole genome shotgun (WGS) entry which is preliminary data.</text>
</comment>
<gene>
    <name evidence="18" type="ORF">BWX42_01585</name>
</gene>
<evidence type="ECO:0000259" key="16">
    <source>
        <dbReference type="PROSITE" id="PS51192"/>
    </source>
</evidence>
<evidence type="ECO:0000256" key="8">
    <source>
        <dbReference type="ARBA" id="ARBA00023125"/>
    </source>
</evidence>
<dbReference type="EC" id="5.6.2.4" evidence="13 15"/>
<evidence type="ECO:0000256" key="15">
    <source>
        <dbReference type="RuleBase" id="RU363016"/>
    </source>
</evidence>
<dbReference type="SUPFAM" id="SSF50249">
    <property type="entry name" value="Nucleic acid-binding proteins"/>
    <property type="match status" value="1"/>
</dbReference>
<comment type="function">
    <text evidence="15">Plays a critical role in recombination and DNA repair. Helps process Holliday junction intermediates to mature products by catalyzing branch migration. Has replication fork regression activity, unwinds stalled or blocked replication forks to make a HJ that can be resolved. Has a DNA unwinding activity characteristic of a DNA helicase with 3'-5' polarity.</text>
</comment>
<dbReference type="Gene3D" id="2.40.50.140">
    <property type="entry name" value="Nucleic acid-binding proteins"/>
    <property type="match status" value="1"/>
</dbReference>
<evidence type="ECO:0000256" key="2">
    <source>
        <dbReference type="ARBA" id="ARBA00017846"/>
    </source>
</evidence>
<dbReference type="InterPro" id="IPR045562">
    <property type="entry name" value="RecG_dom3_C"/>
</dbReference>
<evidence type="ECO:0000256" key="10">
    <source>
        <dbReference type="ARBA" id="ARBA00023204"/>
    </source>
</evidence>
<evidence type="ECO:0000313" key="18">
    <source>
        <dbReference type="EMBL" id="OOL80646.1"/>
    </source>
</evidence>
<dbReference type="NCBIfam" id="TIGR00643">
    <property type="entry name" value="recG"/>
    <property type="match status" value="1"/>
</dbReference>
<comment type="catalytic activity">
    <reaction evidence="14 15">
        <text>ATP + H2O = ADP + phosphate + H(+)</text>
        <dbReference type="Rhea" id="RHEA:13065"/>
        <dbReference type="ChEBI" id="CHEBI:15377"/>
        <dbReference type="ChEBI" id="CHEBI:15378"/>
        <dbReference type="ChEBI" id="CHEBI:30616"/>
        <dbReference type="ChEBI" id="CHEBI:43474"/>
        <dbReference type="ChEBI" id="CHEBI:456216"/>
        <dbReference type="EC" id="5.6.2.4"/>
    </reaction>
</comment>
<protein>
    <recommendedName>
        <fullName evidence="2 15">ATP-dependent DNA helicase RecG</fullName>
        <ecNumber evidence="13 15">5.6.2.4</ecNumber>
    </recommendedName>
</protein>
<feature type="domain" description="Helicase C-terminal" evidence="17">
    <location>
        <begin position="451"/>
        <end position="612"/>
    </location>
</feature>
<comment type="catalytic activity">
    <reaction evidence="12 15">
        <text>Couples ATP hydrolysis with the unwinding of duplex DNA by translocating in the 3'-5' direction.</text>
        <dbReference type="EC" id="5.6.2.4"/>
    </reaction>
</comment>
<evidence type="ECO:0000256" key="4">
    <source>
        <dbReference type="ARBA" id="ARBA00022763"/>
    </source>
</evidence>
<dbReference type="GO" id="GO:0006310">
    <property type="term" value="P:DNA recombination"/>
    <property type="evidence" value="ECO:0007669"/>
    <property type="project" value="UniProtKB-UniRule"/>
</dbReference>
<comment type="similarity">
    <text evidence="1 15">Belongs to the helicase family. RecG subfamily.</text>
</comment>
<dbReference type="InterPro" id="IPR027417">
    <property type="entry name" value="P-loop_NTPase"/>
</dbReference>
<evidence type="ECO:0000256" key="1">
    <source>
        <dbReference type="ARBA" id="ARBA00007504"/>
    </source>
</evidence>
<dbReference type="CDD" id="cd17992">
    <property type="entry name" value="DEXHc_RecG"/>
    <property type="match status" value="1"/>
</dbReference>
<proteinExistence type="inferred from homology"/>
<dbReference type="NCBIfam" id="NF008168">
    <property type="entry name" value="PRK10917.2-2"/>
    <property type="match status" value="1"/>
</dbReference>
<evidence type="ECO:0000256" key="13">
    <source>
        <dbReference type="ARBA" id="ARBA00034808"/>
    </source>
</evidence>
<dbReference type="PANTHER" id="PTHR47964:SF1">
    <property type="entry name" value="ATP-DEPENDENT DNA HELICASE HOMOLOG RECG, CHLOROPLASTIC"/>
    <property type="match status" value="1"/>
</dbReference>
<dbReference type="EMBL" id="MUYF01000003">
    <property type="protein sequence ID" value="OOL80646.1"/>
    <property type="molecule type" value="Genomic_DNA"/>
</dbReference>
<dbReference type="SMART" id="SM00490">
    <property type="entry name" value="HELICc"/>
    <property type="match status" value="1"/>
</dbReference>
<dbReference type="GO" id="GO:0043138">
    <property type="term" value="F:3'-5' DNA helicase activity"/>
    <property type="evidence" value="ECO:0007669"/>
    <property type="project" value="UniProtKB-EC"/>
</dbReference>
<evidence type="ECO:0000256" key="6">
    <source>
        <dbReference type="ARBA" id="ARBA00022806"/>
    </source>
</evidence>
<dbReference type="AlphaFoldDB" id="A0A1S8KLQ0"/>
<evidence type="ECO:0000259" key="17">
    <source>
        <dbReference type="PROSITE" id="PS51194"/>
    </source>
</evidence>
<dbReference type="InterPro" id="IPR047112">
    <property type="entry name" value="RecG/Mfd"/>
</dbReference>
<accession>A0A1S8KLQ0</accession>
<dbReference type="GO" id="GO:0016887">
    <property type="term" value="F:ATP hydrolysis activity"/>
    <property type="evidence" value="ECO:0007669"/>
    <property type="project" value="RHEA"/>
</dbReference>
<dbReference type="SMART" id="SM00487">
    <property type="entry name" value="DEXDc"/>
    <property type="match status" value="1"/>
</dbReference>
<dbReference type="PROSITE" id="PS51194">
    <property type="entry name" value="HELICASE_CTER"/>
    <property type="match status" value="1"/>
</dbReference>
<evidence type="ECO:0000256" key="12">
    <source>
        <dbReference type="ARBA" id="ARBA00034617"/>
    </source>
</evidence>
<evidence type="ECO:0000313" key="19">
    <source>
        <dbReference type="Proteomes" id="UP000190409"/>
    </source>
</evidence>
<keyword evidence="5 15" id="KW-0378">Hydrolase</keyword>
<keyword evidence="9 15" id="KW-0233">DNA recombination</keyword>
<dbReference type="Pfam" id="PF17191">
    <property type="entry name" value="RecG_wedge"/>
    <property type="match status" value="1"/>
</dbReference>
<dbReference type="Pfam" id="PF19833">
    <property type="entry name" value="RecG_dom3_C"/>
    <property type="match status" value="1"/>
</dbReference>
<dbReference type="InterPro" id="IPR012340">
    <property type="entry name" value="NA-bd_OB-fold"/>
</dbReference>
<evidence type="ECO:0000256" key="3">
    <source>
        <dbReference type="ARBA" id="ARBA00022741"/>
    </source>
</evidence>
<dbReference type="PROSITE" id="PS51192">
    <property type="entry name" value="HELICASE_ATP_BIND_1"/>
    <property type="match status" value="1"/>
</dbReference>
<evidence type="ECO:0000256" key="11">
    <source>
        <dbReference type="ARBA" id="ARBA00023235"/>
    </source>
</evidence>
<dbReference type="GO" id="GO:0006281">
    <property type="term" value="P:DNA repair"/>
    <property type="evidence" value="ECO:0007669"/>
    <property type="project" value="UniProtKB-UniRule"/>
</dbReference>
<dbReference type="PANTHER" id="PTHR47964">
    <property type="entry name" value="ATP-DEPENDENT DNA HELICASE HOMOLOG RECG, CHLOROPLASTIC"/>
    <property type="match status" value="1"/>
</dbReference>
<dbReference type="InterPro" id="IPR033454">
    <property type="entry name" value="RecG_wedge"/>
</dbReference>
<keyword evidence="10 15" id="KW-0234">DNA repair</keyword>
<dbReference type="InterPro" id="IPR014001">
    <property type="entry name" value="Helicase_ATP-bd"/>
</dbReference>
<dbReference type="SUPFAM" id="SSF52540">
    <property type="entry name" value="P-loop containing nucleoside triphosphate hydrolases"/>
    <property type="match status" value="2"/>
</dbReference>
<keyword evidence="7 15" id="KW-0067">ATP-binding</keyword>
<dbReference type="GO" id="GO:0003677">
    <property type="term" value="F:DNA binding"/>
    <property type="evidence" value="ECO:0007669"/>
    <property type="project" value="UniProtKB-KW"/>
</dbReference>
<feature type="domain" description="Helicase ATP-binding" evidence="16">
    <location>
        <begin position="268"/>
        <end position="429"/>
    </location>
</feature>
<organism evidence="18 19">
    <name type="scientific">Dolosigranulum pigrum</name>
    <dbReference type="NCBI Taxonomy" id="29394"/>
    <lineage>
        <taxon>Bacteria</taxon>
        <taxon>Bacillati</taxon>
        <taxon>Bacillota</taxon>
        <taxon>Bacilli</taxon>
        <taxon>Lactobacillales</taxon>
        <taxon>Carnobacteriaceae</taxon>
        <taxon>Dolosigranulum</taxon>
    </lineage>
</organism>
<dbReference type="NCBIfam" id="NF008165">
    <property type="entry name" value="PRK10917.1-3"/>
    <property type="match status" value="1"/>
</dbReference>
<reference evidence="18 19" key="1">
    <citation type="submission" date="2017-01" db="EMBL/GenBank/DDBJ databases">
        <title>Complete Genome Sequence of Dolosigranulum pigrum isolated from a Patient with interstitial lung disease.</title>
        <authorList>
            <person name="Mukhopadhyay R."/>
            <person name="Joaquin J."/>
            <person name="Hogue R."/>
            <person name="Fitzgerald S."/>
            <person name="Jospin G."/>
            <person name="Eisen J.A."/>
            <person name="Chaturvedi V."/>
        </authorList>
    </citation>
    <scope>NUCLEOTIDE SEQUENCE [LARGE SCALE GENOMIC DNA]</scope>
    <source>
        <strain evidence="18 19">15S00348</strain>
    </source>
</reference>
<keyword evidence="11" id="KW-0413">Isomerase</keyword>
<dbReference type="Pfam" id="PF00270">
    <property type="entry name" value="DEAD"/>
    <property type="match status" value="1"/>
</dbReference>
<keyword evidence="3 15" id="KW-0547">Nucleotide-binding</keyword>
<dbReference type="InterPro" id="IPR001650">
    <property type="entry name" value="Helicase_C-like"/>
</dbReference>
<sequence>MSRSIQDNMKELSGVGPKRAEALKQLGVETVYDLLTFYPFRYEDLTVKSIESIEDKEKVVLEGEAVSEGTVSYFGHKKSRFSFRLNVEKVIVPVTFFNQPYLKQYVHTGERTRVFGVWDARRMSLTGIKMIGQQKSDHEAVYSSNKQINQQTIFKLIKQAWDQYQSLIPDYLPADVIKKYGLMPFSEAIRTIHFPTEADDIATARKTLIFFEFLLYQLKLNQLRKKQHESAQGQINSYDIQQLKGFFANLSFELTDAQKRVVNEISKDLLRPIQMFRLLQGDVGSGKTIVAAASLFSVWTAGKQTALMAPTEILAEQHFHSLSELFNHYELKVALLTGSLSNKEKQAIYDQLRSGELDCVIGTHALIQEQVQFQNLGLIIIDEQHRFGVNQRKMLREKGDHPDVLFMTATPIPRTLSITAFGEMDISVIDEMPPGRQPVKTIWIRPQQTDQLKQFIAKQLAQNSQVYVISPLIEESEHLDVQNVTDLHRIYSSFFPNHQVGLLHGQMSAEEKQHIIEQFADNKMQILVSTTVIEVGVNVPNATLMIIHDADRFGLAQLHQLRGRVGRGSKKAHCVLIADPKTESGIERMQTITEVSDGFQLSERDLQMRGPGELFGHKQSGLPEFKIGDIVEHAPILEEARIESILLLNDDERLNSPAYKPLYQAFNQDTQATLD</sequence>
<evidence type="ECO:0000256" key="5">
    <source>
        <dbReference type="ARBA" id="ARBA00022801"/>
    </source>
</evidence>
<dbReference type="InterPro" id="IPR004609">
    <property type="entry name" value="ATP-dep_DNA_helicase_RecG"/>
</dbReference>
<evidence type="ECO:0000256" key="7">
    <source>
        <dbReference type="ARBA" id="ARBA00022840"/>
    </source>
</evidence>
<dbReference type="Gene3D" id="3.40.50.300">
    <property type="entry name" value="P-loop containing nucleotide triphosphate hydrolases"/>
    <property type="match status" value="2"/>
</dbReference>